<dbReference type="AlphaFoldDB" id="A0A918T211"/>
<accession>A0A918T211</accession>
<comment type="caution">
    <text evidence="2">The sequence shown here is derived from an EMBL/GenBank/DDBJ whole genome shotgun (WGS) entry which is preliminary data.</text>
</comment>
<keyword evidence="3" id="KW-1185">Reference proteome</keyword>
<evidence type="ECO:0008006" key="4">
    <source>
        <dbReference type="Google" id="ProtNLM"/>
    </source>
</evidence>
<gene>
    <name evidence="2" type="ORF">GCM10007067_21500</name>
</gene>
<dbReference type="Proteomes" id="UP000646426">
    <property type="component" value="Unassembled WGS sequence"/>
</dbReference>
<dbReference type="EMBL" id="BMYD01000003">
    <property type="protein sequence ID" value="GHA83090.1"/>
    <property type="molecule type" value="Genomic_DNA"/>
</dbReference>
<reference evidence="2" key="1">
    <citation type="journal article" date="2014" name="Int. J. Syst. Evol. Microbiol.">
        <title>Complete genome sequence of Corynebacterium casei LMG S-19264T (=DSM 44701T), isolated from a smear-ripened cheese.</title>
        <authorList>
            <consortium name="US DOE Joint Genome Institute (JGI-PGF)"/>
            <person name="Walter F."/>
            <person name="Albersmeier A."/>
            <person name="Kalinowski J."/>
            <person name="Ruckert C."/>
        </authorList>
    </citation>
    <scope>NUCLEOTIDE SEQUENCE</scope>
    <source>
        <strain evidence="2">KCTC 23077</strain>
    </source>
</reference>
<proteinExistence type="predicted"/>
<protein>
    <recommendedName>
        <fullName evidence="4">Copper chaperone PCu(A)C</fullName>
    </recommendedName>
</protein>
<feature type="chain" id="PRO_5037885125" description="Copper chaperone PCu(A)C" evidence="1">
    <location>
        <begin position="20"/>
        <end position="202"/>
    </location>
</feature>
<organism evidence="2 3">
    <name type="scientific">Cognatilysobacter bugurensis</name>
    <dbReference type="NCBI Taxonomy" id="543356"/>
    <lineage>
        <taxon>Bacteria</taxon>
        <taxon>Pseudomonadati</taxon>
        <taxon>Pseudomonadota</taxon>
        <taxon>Gammaproteobacteria</taxon>
        <taxon>Lysobacterales</taxon>
        <taxon>Lysobacteraceae</taxon>
        <taxon>Cognatilysobacter</taxon>
    </lineage>
</organism>
<evidence type="ECO:0000256" key="1">
    <source>
        <dbReference type="SAM" id="SignalP"/>
    </source>
</evidence>
<evidence type="ECO:0000313" key="2">
    <source>
        <dbReference type="EMBL" id="GHA83090.1"/>
    </source>
</evidence>
<keyword evidence="1" id="KW-0732">Signal</keyword>
<evidence type="ECO:0000313" key="3">
    <source>
        <dbReference type="Proteomes" id="UP000646426"/>
    </source>
</evidence>
<feature type="signal peptide" evidence="1">
    <location>
        <begin position="1"/>
        <end position="19"/>
    </location>
</feature>
<reference evidence="2" key="2">
    <citation type="submission" date="2020-09" db="EMBL/GenBank/DDBJ databases">
        <authorList>
            <person name="Sun Q."/>
            <person name="Kim S."/>
        </authorList>
    </citation>
    <scope>NUCLEOTIDE SEQUENCE</scope>
    <source>
        <strain evidence="2">KCTC 23077</strain>
    </source>
</reference>
<sequence>MFRTTLVLAAMLAAGSACAQSTDALSDPSGVAPASGEASASCDCIAAGTPVDLEILETLNSARHKRGDRFAMRLAAPLSVDGRTAIELHAPVAGEIVHAAPARGGGKPGELLIAARHVTHGEQRVALRGLKLGVSGQSNAELALAVSFAAGPFAMFIRGREIEIPAGTRVHAKLVADLPLESAAIAASTEPTDSTDVPSNQE</sequence>
<dbReference type="PROSITE" id="PS51257">
    <property type="entry name" value="PROKAR_LIPOPROTEIN"/>
    <property type="match status" value="1"/>
</dbReference>
<name>A0A918T211_9GAMM</name>